<feature type="transmembrane region" description="Helical" evidence="1">
    <location>
        <begin position="122"/>
        <end position="144"/>
    </location>
</feature>
<protein>
    <submittedName>
        <fullName evidence="2">Uncharacterized protein</fullName>
    </submittedName>
</protein>
<evidence type="ECO:0000256" key="1">
    <source>
        <dbReference type="SAM" id="Phobius"/>
    </source>
</evidence>
<evidence type="ECO:0000313" key="2">
    <source>
        <dbReference type="EMBL" id="CAG7597844.1"/>
    </source>
</evidence>
<dbReference type="RefSeq" id="WP_218090009.1">
    <property type="nucleotide sequence ID" value="NZ_CAJVAS010000001.1"/>
</dbReference>
<name>A0A916JRQ5_9BACL</name>
<keyword evidence="1" id="KW-1133">Transmembrane helix</keyword>
<evidence type="ECO:0000313" key="3">
    <source>
        <dbReference type="Proteomes" id="UP000693672"/>
    </source>
</evidence>
<keyword evidence="3" id="KW-1185">Reference proteome</keyword>
<accession>A0A916JRQ5</accession>
<feature type="transmembrane region" description="Helical" evidence="1">
    <location>
        <begin position="12"/>
        <end position="35"/>
    </location>
</feature>
<keyword evidence="1" id="KW-0472">Membrane</keyword>
<dbReference type="AlphaFoldDB" id="A0A916JRQ5"/>
<reference evidence="2" key="1">
    <citation type="submission" date="2021-06" db="EMBL/GenBank/DDBJ databases">
        <authorList>
            <person name="Criscuolo A."/>
        </authorList>
    </citation>
    <scope>NUCLEOTIDE SEQUENCE</scope>
    <source>
        <strain evidence="2">CIP111600</strain>
    </source>
</reference>
<feature type="transmembrane region" description="Helical" evidence="1">
    <location>
        <begin position="55"/>
        <end position="75"/>
    </location>
</feature>
<organism evidence="2 3">
    <name type="scientific">Paenibacillus solanacearum</name>
    <dbReference type="NCBI Taxonomy" id="2048548"/>
    <lineage>
        <taxon>Bacteria</taxon>
        <taxon>Bacillati</taxon>
        <taxon>Bacillota</taxon>
        <taxon>Bacilli</taxon>
        <taxon>Bacillales</taxon>
        <taxon>Paenibacillaceae</taxon>
        <taxon>Paenibacillus</taxon>
    </lineage>
</organism>
<sequence length="155" mass="17756">MNSLPDHNRKRLLVIAAYLLSAFTGALGLLNWVVLREMLMTLVASSSISRWSWRAIDQFSFLLLGMLWLAFVLYVQHNYARRAERQTLWSTVMLFTGIQVLLLFFCHLIPPAIGIIRYTSLQFVMAGAEAVVGTALVCLARYYSSRKRNRGKERL</sequence>
<comment type="caution">
    <text evidence="2">The sequence shown here is derived from an EMBL/GenBank/DDBJ whole genome shotgun (WGS) entry which is preliminary data.</text>
</comment>
<feature type="transmembrane region" description="Helical" evidence="1">
    <location>
        <begin position="87"/>
        <end position="110"/>
    </location>
</feature>
<dbReference type="EMBL" id="CAJVAS010000001">
    <property type="protein sequence ID" value="CAG7597844.1"/>
    <property type="molecule type" value="Genomic_DNA"/>
</dbReference>
<proteinExistence type="predicted"/>
<gene>
    <name evidence="2" type="ORF">PAESOLCIP111_00178</name>
</gene>
<dbReference type="Proteomes" id="UP000693672">
    <property type="component" value="Unassembled WGS sequence"/>
</dbReference>
<keyword evidence="1" id="KW-0812">Transmembrane</keyword>